<comment type="caution">
    <text evidence="2">The sequence shown here is derived from an EMBL/GenBank/DDBJ whole genome shotgun (WGS) entry which is preliminary data.</text>
</comment>
<dbReference type="InterPro" id="IPR025391">
    <property type="entry name" value="DUF4123"/>
</dbReference>
<accession>A0ABV7R9R0</accession>
<keyword evidence="3" id="KW-1185">Reference proteome</keyword>
<dbReference type="EMBL" id="JBHRXN010000007">
    <property type="protein sequence ID" value="MFC3531101.1"/>
    <property type="molecule type" value="Genomic_DNA"/>
</dbReference>
<gene>
    <name evidence="2" type="ORF">ACFOLG_02795</name>
</gene>
<reference evidence="3" key="1">
    <citation type="journal article" date="2019" name="Int. J. Syst. Evol. Microbiol.">
        <title>The Global Catalogue of Microorganisms (GCM) 10K type strain sequencing project: providing services to taxonomists for standard genome sequencing and annotation.</title>
        <authorList>
            <consortium name="The Broad Institute Genomics Platform"/>
            <consortium name="The Broad Institute Genome Sequencing Center for Infectious Disease"/>
            <person name="Wu L."/>
            <person name="Ma J."/>
        </authorList>
    </citation>
    <scope>NUCLEOTIDE SEQUENCE [LARGE SCALE GENOMIC DNA]</scope>
    <source>
        <strain evidence="3">KCTC 42742</strain>
    </source>
</reference>
<proteinExistence type="predicted"/>
<evidence type="ECO:0000313" key="2">
    <source>
        <dbReference type="EMBL" id="MFC3531101.1"/>
    </source>
</evidence>
<dbReference type="Pfam" id="PF13503">
    <property type="entry name" value="DUF4123"/>
    <property type="match status" value="1"/>
</dbReference>
<organism evidence="2 3">
    <name type="scientific">Vogesella facilis</name>
    <dbReference type="NCBI Taxonomy" id="1655232"/>
    <lineage>
        <taxon>Bacteria</taxon>
        <taxon>Pseudomonadati</taxon>
        <taxon>Pseudomonadota</taxon>
        <taxon>Betaproteobacteria</taxon>
        <taxon>Neisseriales</taxon>
        <taxon>Chromobacteriaceae</taxon>
        <taxon>Vogesella</taxon>
    </lineage>
</organism>
<dbReference type="Proteomes" id="UP001595741">
    <property type="component" value="Unassembled WGS sequence"/>
</dbReference>
<evidence type="ECO:0000259" key="1">
    <source>
        <dbReference type="Pfam" id="PF13503"/>
    </source>
</evidence>
<feature type="domain" description="DUF4123" evidence="1">
    <location>
        <begin position="29"/>
        <end position="151"/>
    </location>
</feature>
<sequence>MITPRLNPHDHTVLPALRQCLSSTEGVQWYALIDHLFVPKLGRKLRGKTAEWVNLYQSLSGGEEQASPLLLPLPQPSPALETQLALLLKTCNGMPMLSFWASNLSAPALTEHFERYSDVRLQPDDNVMMLRYADTRTLGSLLHHLDDEQRAEWLAPFSQVLYFDALSGLQQITGESSLRIGKGKLSLTPSQWSAMLDASLPEFLFDEFAMRMPTASPASVYTAIHSKLAEAKQLGLQDEDEQLCYCRDS</sequence>
<protein>
    <submittedName>
        <fullName evidence="2">DUF4123 domain-containing protein</fullName>
    </submittedName>
</protein>
<evidence type="ECO:0000313" key="3">
    <source>
        <dbReference type="Proteomes" id="UP001595741"/>
    </source>
</evidence>
<name>A0ABV7R9R0_9NEIS</name>
<dbReference type="RefSeq" id="WP_386088137.1">
    <property type="nucleotide sequence ID" value="NZ_JBHRXN010000007.1"/>
</dbReference>